<keyword evidence="1" id="KW-0472">Membrane</keyword>
<reference evidence="3 4" key="1">
    <citation type="submission" date="2021-05" db="EMBL/GenBank/DDBJ databases">
        <title>A Polyphasic approach of four new species of the genus Ohtaekwangia: Ohtaekwangia histidinii sp. nov., Ohtaekwangia cretensis sp. nov., Ohtaekwangia indiensis sp. nov., Ohtaekwangia reichenbachii sp. nov. from diverse environment.</title>
        <authorList>
            <person name="Octaviana S."/>
        </authorList>
    </citation>
    <scope>NUCLEOTIDE SEQUENCE [LARGE SCALE GENOMIC DNA]</scope>
    <source>
        <strain evidence="3 4">PWU4</strain>
    </source>
</reference>
<evidence type="ECO:0000259" key="2">
    <source>
        <dbReference type="Pfam" id="PF01965"/>
    </source>
</evidence>
<evidence type="ECO:0000256" key="1">
    <source>
        <dbReference type="SAM" id="Phobius"/>
    </source>
</evidence>
<keyword evidence="4" id="KW-1185">Reference proteome</keyword>
<dbReference type="AlphaFoldDB" id="A0AAP2DN69"/>
<dbReference type="GO" id="GO:0006355">
    <property type="term" value="P:regulation of DNA-templated transcription"/>
    <property type="evidence" value="ECO:0007669"/>
    <property type="project" value="TreeGrafter"/>
</dbReference>
<feature type="domain" description="DJ-1/PfpI" evidence="2">
    <location>
        <begin position="2"/>
        <end position="164"/>
    </location>
</feature>
<proteinExistence type="predicted"/>
<keyword evidence="1" id="KW-0812">Transmembrane</keyword>
<dbReference type="InterPro" id="IPR052158">
    <property type="entry name" value="INH-QAR"/>
</dbReference>
<name>A0AAP2DN69_9BACT</name>
<protein>
    <submittedName>
        <fullName evidence="3">DJ-1/PfpI family protein</fullName>
    </submittedName>
</protein>
<dbReference type="PANTHER" id="PTHR43130">
    <property type="entry name" value="ARAC-FAMILY TRANSCRIPTIONAL REGULATOR"/>
    <property type="match status" value="1"/>
</dbReference>
<comment type="caution">
    <text evidence="3">The sequence shown here is derived from an EMBL/GenBank/DDBJ whole genome shotgun (WGS) entry which is preliminary data.</text>
</comment>
<dbReference type="Proteomes" id="UP001319200">
    <property type="component" value="Unassembled WGS sequence"/>
</dbReference>
<dbReference type="EMBL" id="JAHESF010000025">
    <property type="protein sequence ID" value="MBT1699450.1"/>
    <property type="molecule type" value="Genomic_DNA"/>
</dbReference>
<dbReference type="Gene3D" id="3.40.50.880">
    <property type="match status" value="1"/>
</dbReference>
<feature type="transmembrane region" description="Helical" evidence="1">
    <location>
        <begin position="142"/>
        <end position="164"/>
    </location>
</feature>
<sequence length="191" mass="20771">MKTVAIVAFDKFTDIDVFLPWDLFNRVKLRNKEWQVKIVGTQDQHTSVCGIKLDMHAQIEACNDADVVFFASGPGTRALIKDPAYLKRLKLDPQRQIICSMCSGSLILAALGVLDGLTATTYPTAIEELKSYGVEVENKDLVVHGNIATAAGCLAAIDLVGFVIEKLLGTEIKDDVIASVMPVGKGLECIY</sequence>
<feature type="transmembrane region" description="Helical" evidence="1">
    <location>
        <begin position="97"/>
        <end position="122"/>
    </location>
</feature>
<dbReference type="PANTHER" id="PTHR43130:SF2">
    <property type="entry name" value="DJ-1_PFPI DOMAIN-CONTAINING PROTEIN"/>
    <property type="match status" value="1"/>
</dbReference>
<dbReference type="SUPFAM" id="SSF52317">
    <property type="entry name" value="Class I glutamine amidotransferase-like"/>
    <property type="match status" value="1"/>
</dbReference>
<gene>
    <name evidence="3" type="ORF">KK083_21310</name>
</gene>
<organism evidence="3 4">
    <name type="scientific">Chryseosolibacter histidini</name>
    <dbReference type="NCBI Taxonomy" id="2782349"/>
    <lineage>
        <taxon>Bacteria</taxon>
        <taxon>Pseudomonadati</taxon>
        <taxon>Bacteroidota</taxon>
        <taxon>Cytophagia</taxon>
        <taxon>Cytophagales</taxon>
        <taxon>Chryseotaleaceae</taxon>
        <taxon>Chryseosolibacter</taxon>
    </lineage>
</organism>
<accession>A0AAP2DN69</accession>
<evidence type="ECO:0000313" key="4">
    <source>
        <dbReference type="Proteomes" id="UP001319200"/>
    </source>
</evidence>
<evidence type="ECO:0000313" key="3">
    <source>
        <dbReference type="EMBL" id="MBT1699450.1"/>
    </source>
</evidence>
<dbReference type="InterPro" id="IPR002818">
    <property type="entry name" value="DJ-1/PfpI"/>
</dbReference>
<dbReference type="InterPro" id="IPR029062">
    <property type="entry name" value="Class_I_gatase-like"/>
</dbReference>
<keyword evidence="1" id="KW-1133">Transmembrane helix</keyword>
<dbReference type="RefSeq" id="WP_254167413.1">
    <property type="nucleotide sequence ID" value="NZ_JAHESF010000025.1"/>
</dbReference>
<dbReference type="Pfam" id="PF01965">
    <property type="entry name" value="DJ-1_PfpI"/>
    <property type="match status" value="1"/>
</dbReference>